<evidence type="ECO:0000313" key="2">
    <source>
        <dbReference type="Proteomes" id="UP000297693"/>
    </source>
</evidence>
<dbReference type="EMBL" id="RQGD01000007">
    <property type="protein sequence ID" value="TGL63040.1"/>
    <property type="molecule type" value="Genomic_DNA"/>
</dbReference>
<gene>
    <name evidence="1" type="ORF">EHQ58_01875</name>
</gene>
<reference evidence="1" key="1">
    <citation type="journal article" date="2019" name="PLoS Negl. Trop. Dis.">
        <title>Revisiting the worldwide diversity of Leptospira species in the environment.</title>
        <authorList>
            <person name="Vincent A.T."/>
            <person name="Schiettekatte O."/>
            <person name="Bourhy P."/>
            <person name="Veyrier F.J."/>
            <person name="Picardeau M."/>
        </authorList>
    </citation>
    <scope>NUCLEOTIDE SEQUENCE [LARGE SCALE GENOMIC DNA]</scope>
    <source>
        <strain evidence="1">201702476</strain>
    </source>
</reference>
<comment type="caution">
    <text evidence="1">The sequence shown here is derived from an EMBL/GenBank/DDBJ whole genome shotgun (WGS) entry which is preliminary data.</text>
</comment>
<evidence type="ECO:0000313" key="1">
    <source>
        <dbReference type="EMBL" id="TGL63040.1"/>
    </source>
</evidence>
<accession>A0A4V3JS28</accession>
<protein>
    <submittedName>
        <fullName evidence="1">Uncharacterized protein</fullName>
    </submittedName>
</protein>
<dbReference type="OrthoDB" id="9940673at2"/>
<dbReference type="AlphaFoldDB" id="A0A4V3JS28"/>
<proteinExistence type="predicted"/>
<sequence>MNFIEQVLKEILEGEQNRYGEVEYKFSDTERTFRIQQVVFYLKTNPKLSLEEEKLLSSCIFWGLYDTPNMVEQFTVSFLPFLFLPAVRNGFSRRFDTDLSFDARISHTYATLKDIQAFGLDSQTWISLALENLAKWPEGEKEEEDYKKLLQTLLLTN</sequence>
<organism evidence="1 2">
    <name type="scientific">Leptospira ognonensis</name>
    <dbReference type="NCBI Taxonomy" id="2484945"/>
    <lineage>
        <taxon>Bacteria</taxon>
        <taxon>Pseudomonadati</taxon>
        <taxon>Spirochaetota</taxon>
        <taxon>Spirochaetia</taxon>
        <taxon>Leptospirales</taxon>
        <taxon>Leptospiraceae</taxon>
        <taxon>Leptospira</taxon>
    </lineage>
</organism>
<dbReference type="Proteomes" id="UP000297693">
    <property type="component" value="Unassembled WGS sequence"/>
</dbReference>
<keyword evidence="2" id="KW-1185">Reference proteome</keyword>
<name>A0A4V3JS28_9LEPT</name>
<dbReference type="RefSeq" id="WP_135621645.1">
    <property type="nucleotide sequence ID" value="NZ_RQGD01000007.1"/>
</dbReference>